<dbReference type="EMBL" id="JAPDGR010001887">
    <property type="protein sequence ID" value="KAJ2978880.1"/>
    <property type="molecule type" value="Genomic_DNA"/>
</dbReference>
<accession>A0ACC1NIX3</accession>
<protein>
    <submittedName>
        <fullName evidence="1">Uncharacterized protein</fullName>
    </submittedName>
</protein>
<keyword evidence="2" id="KW-1185">Reference proteome</keyword>
<evidence type="ECO:0000313" key="1">
    <source>
        <dbReference type="EMBL" id="KAJ2978880.1"/>
    </source>
</evidence>
<reference evidence="1" key="1">
    <citation type="submission" date="2022-10" db="EMBL/GenBank/DDBJ databases">
        <title>Genome Sequence of Xylaria curta.</title>
        <authorList>
            <person name="Buettner E."/>
        </authorList>
    </citation>
    <scope>NUCLEOTIDE SEQUENCE</scope>
    <source>
        <strain evidence="1">Babe10</strain>
    </source>
</reference>
<comment type="caution">
    <text evidence="1">The sequence shown here is derived from an EMBL/GenBank/DDBJ whole genome shotgun (WGS) entry which is preliminary data.</text>
</comment>
<organism evidence="1 2">
    <name type="scientific">Xylaria curta</name>
    <dbReference type="NCBI Taxonomy" id="42375"/>
    <lineage>
        <taxon>Eukaryota</taxon>
        <taxon>Fungi</taxon>
        <taxon>Dikarya</taxon>
        <taxon>Ascomycota</taxon>
        <taxon>Pezizomycotina</taxon>
        <taxon>Sordariomycetes</taxon>
        <taxon>Xylariomycetidae</taxon>
        <taxon>Xylariales</taxon>
        <taxon>Xylariaceae</taxon>
        <taxon>Xylaria</taxon>
    </lineage>
</organism>
<gene>
    <name evidence="1" type="ORF">NUW58_g7353</name>
</gene>
<dbReference type="Proteomes" id="UP001143856">
    <property type="component" value="Unassembled WGS sequence"/>
</dbReference>
<proteinExistence type="predicted"/>
<name>A0ACC1NIX3_9PEZI</name>
<evidence type="ECO:0000313" key="2">
    <source>
        <dbReference type="Proteomes" id="UP001143856"/>
    </source>
</evidence>
<sequence>MISLPPSCWLPRLATPTSPVSRDRQQDICGPFGRVLLSHLRKERHQKQIRNATMAGGAIVEGTTDVSRVEAPVTIKAYLICAFAAFGGIFFGYDTGWMGGVLAMPYFIRLYTGLDYDFVAKMPIGVTPEEFVIPSSTASLFTSILSLGTFLGALVGGDISDFIGRRPTIIGGCLVFIVGCILQIASTNQEVLFVFGRLIAGGGVGFISAVVILYMSEIAPKKVRGAMVSGYQFCITIGILLANVVVYTTQERNDTGSYRIPIGVQFLWAIILGGGLLMLPESPRFFVKRGEIEKAAKALAFVRGQPEDSQYIKDELAEIIANNEFEAANIPQLSYVQSWLACFKGSLSKGDSPIRRTILGAGLQCAQQFTGINFIFYFGPPFFKQLGTISNPFLISLITTLVNVLSTPISFVTIEKLGRRAILLGGGIGMVVCQFIIAIVGVTAGTDKSNSNATSAMIAFISINIAFFASTWGPTAWVVVGEIFPLPIRSRGVGISTASNWFWNTIIAVITPFLVGADKADLGPKVFFLWGSLCIFSTLFAYFLVPELKGLSLEQADMCMAAVSPRQSAKWRPDHTFAAEMNQTHDDKPLASEAIEEKV</sequence>